<evidence type="ECO:0000313" key="4">
    <source>
        <dbReference type="Proteomes" id="UP000053820"/>
    </source>
</evidence>
<dbReference type="SMART" id="SM00664">
    <property type="entry name" value="DoH"/>
    <property type="match status" value="1"/>
</dbReference>
<proteinExistence type="predicted"/>
<dbReference type="PANTHER" id="PTHR47797:SF5">
    <property type="entry name" value="CELLOBIOSE DEHYDROGENASE CYTOCHROME DOMAIN-CONTAINING PROTEIN"/>
    <property type="match status" value="1"/>
</dbReference>
<name>A0A0C9V992_9AGAM</name>
<dbReference type="Proteomes" id="UP000053820">
    <property type="component" value="Unassembled WGS sequence"/>
</dbReference>
<dbReference type="AlphaFoldDB" id="A0A0C9V992"/>
<dbReference type="SUPFAM" id="SSF49344">
    <property type="entry name" value="CBD9-like"/>
    <property type="match status" value="1"/>
</dbReference>
<dbReference type="EMBL" id="KN839856">
    <property type="protein sequence ID" value="KIJ62234.1"/>
    <property type="molecule type" value="Genomic_DNA"/>
</dbReference>
<organism evidence="3 4">
    <name type="scientific">Hydnomerulius pinastri MD-312</name>
    <dbReference type="NCBI Taxonomy" id="994086"/>
    <lineage>
        <taxon>Eukaryota</taxon>
        <taxon>Fungi</taxon>
        <taxon>Dikarya</taxon>
        <taxon>Basidiomycota</taxon>
        <taxon>Agaricomycotina</taxon>
        <taxon>Agaricomycetes</taxon>
        <taxon>Agaricomycetidae</taxon>
        <taxon>Boletales</taxon>
        <taxon>Boletales incertae sedis</taxon>
        <taxon>Leucogyrophana</taxon>
    </lineage>
</organism>
<keyword evidence="1" id="KW-0732">Signal</keyword>
<feature type="chain" id="PRO_5002221513" evidence="1">
    <location>
        <begin position="20"/>
        <end position="200"/>
    </location>
</feature>
<dbReference type="Gene3D" id="2.60.40.1210">
    <property type="entry name" value="Cellobiose dehydrogenase, cytochrome domain"/>
    <property type="match status" value="1"/>
</dbReference>
<accession>A0A0C9V992</accession>
<protein>
    <submittedName>
        <fullName evidence="3">Iron reductase domain protein</fullName>
    </submittedName>
</protein>
<evidence type="ECO:0000256" key="1">
    <source>
        <dbReference type="SAM" id="SignalP"/>
    </source>
</evidence>
<dbReference type="HOGENOM" id="CLU_081649_2_0_1"/>
<evidence type="ECO:0000259" key="2">
    <source>
        <dbReference type="SMART" id="SM00664"/>
    </source>
</evidence>
<keyword evidence="4" id="KW-1185">Reference proteome</keyword>
<feature type="domain" description="DOMON" evidence="2">
    <location>
        <begin position="72"/>
        <end position="160"/>
    </location>
</feature>
<gene>
    <name evidence="3" type="ORF">HYDPIDRAFT_114707</name>
</gene>
<sequence length="200" mass="21439">MAFKRALLTVMALGASAIAQSSSSYTDPDNGITFQGYTDPVHNVTYGLVFPPLSGNSNEFIGEILAPSSTGWIGIALSGSMIGDLLVVGWPNGQDFVGTTRFATSYSSPAVYSGPTLTNLKYALVNSTHWKWVFRCQNCTTWTNGSIPTDSSAALAWAFSSDPVADPSDPGTTFHEHTDFGFFGENYADAHSDNYDSYLS</sequence>
<dbReference type="CDD" id="cd09630">
    <property type="entry name" value="CDH_like_cytochrome"/>
    <property type="match status" value="1"/>
</dbReference>
<feature type="signal peptide" evidence="1">
    <location>
        <begin position="1"/>
        <end position="19"/>
    </location>
</feature>
<reference evidence="3 4" key="1">
    <citation type="submission" date="2014-04" db="EMBL/GenBank/DDBJ databases">
        <title>Evolutionary Origins and Diversification of the Mycorrhizal Mutualists.</title>
        <authorList>
            <consortium name="DOE Joint Genome Institute"/>
            <consortium name="Mycorrhizal Genomics Consortium"/>
            <person name="Kohler A."/>
            <person name="Kuo A."/>
            <person name="Nagy L.G."/>
            <person name="Floudas D."/>
            <person name="Copeland A."/>
            <person name="Barry K.W."/>
            <person name="Cichocki N."/>
            <person name="Veneault-Fourrey C."/>
            <person name="LaButti K."/>
            <person name="Lindquist E.A."/>
            <person name="Lipzen A."/>
            <person name="Lundell T."/>
            <person name="Morin E."/>
            <person name="Murat C."/>
            <person name="Riley R."/>
            <person name="Ohm R."/>
            <person name="Sun H."/>
            <person name="Tunlid A."/>
            <person name="Henrissat B."/>
            <person name="Grigoriev I.V."/>
            <person name="Hibbett D.S."/>
            <person name="Martin F."/>
        </authorList>
    </citation>
    <scope>NUCLEOTIDE SEQUENCE [LARGE SCALE GENOMIC DNA]</scope>
    <source>
        <strain evidence="3 4">MD-312</strain>
    </source>
</reference>
<dbReference type="InterPro" id="IPR015920">
    <property type="entry name" value="Cellobiose_DH-like_cyt"/>
</dbReference>
<dbReference type="InterPro" id="IPR005018">
    <property type="entry name" value="DOMON_domain"/>
</dbReference>
<evidence type="ECO:0000313" key="3">
    <source>
        <dbReference type="EMBL" id="KIJ62234.1"/>
    </source>
</evidence>
<dbReference type="PANTHER" id="PTHR47797">
    <property type="entry name" value="DEHYDROGENASE, PUTATIVE (AFU_ORTHOLOGUE AFUA_8G05805)-RELATED"/>
    <property type="match status" value="1"/>
</dbReference>
<dbReference type="OrthoDB" id="413885at2759"/>
<dbReference type="Pfam" id="PF16010">
    <property type="entry name" value="CDH-cyt"/>
    <property type="match status" value="1"/>
</dbReference>